<feature type="compositionally biased region" description="Polar residues" evidence="1">
    <location>
        <begin position="1"/>
        <end position="23"/>
    </location>
</feature>
<name>A0ABU6Q3A1_9FABA</name>
<keyword evidence="3" id="KW-1185">Reference proteome</keyword>
<feature type="region of interest" description="Disordered" evidence="1">
    <location>
        <begin position="1"/>
        <end position="126"/>
    </location>
</feature>
<organism evidence="2 3">
    <name type="scientific">Stylosanthes scabra</name>
    <dbReference type="NCBI Taxonomy" id="79078"/>
    <lineage>
        <taxon>Eukaryota</taxon>
        <taxon>Viridiplantae</taxon>
        <taxon>Streptophyta</taxon>
        <taxon>Embryophyta</taxon>
        <taxon>Tracheophyta</taxon>
        <taxon>Spermatophyta</taxon>
        <taxon>Magnoliopsida</taxon>
        <taxon>eudicotyledons</taxon>
        <taxon>Gunneridae</taxon>
        <taxon>Pentapetalae</taxon>
        <taxon>rosids</taxon>
        <taxon>fabids</taxon>
        <taxon>Fabales</taxon>
        <taxon>Fabaceae</taxon>
        <taxon>Papilionoideae</taxon>
        <taxon>50 kb inversion clade</taxon>
        <taxon>dalbergioids sensu lato</taxon>
        <taxon>Dalbergieae</taxon>
        <taxon>Pterocarpus clade</taxon>
        <taxon>Stylosanthes</taxon>
    </lineage>
</organism>
<accession>A0ABU6Q3A1</accession>
<feature type="compositionally biased region" description="Low complexity" evidence="1">
    <location>
        <begin position="59"/>
        <end position="94"/>
    </location>
</feature>
<reference evidence="2 3" key="1">
    <citation type="journal article" date="2023" name="Plants (Basel)">
        <title>Bridging the Gap: Combining Genomics and Transcriptomics Approaches to Understand Stylosanthes scabra, an Orphan Legume from the Brazilian Caatinga.</title>
        <authorList>
            <person name="Ferreira-Neto J.R.C."/>
            <person name="da Silva M.D."/>
            <person name="Binneck E."/>
            <person name="de Melo N.F."/>
            <person name="da Silva R.H."/>
            <person name="de Melo A.L.T.M."/>
            <person name="Pandolfi V."/>
            <person name="Bustamante F.O."/>
            <person name="Brasileiro-Vidal A.C."/>
            <person name="Benko-Iseppon A.M."/>
        </authorList>
    </citation>
    <scope>NUCLEOTIDE SEQUENCE [LARGE SCALE GENOMIC DNA]</scope>
    <source>
        <tissue evidence="2">Leaves</tissue>
    </source>
</reference>
<evidence type="ECO:0000256" key="1">
    <source>
        <dbReference type="SAM" id="MobiDB-lite"/>
    </source>
</evidence>
<comment type="caution">
    <text evidence="2">The sequence shown here is derived from an EMBL/GenBank/DDBJ whole genome shotgun (WGS) entry which is preliminary data.</text>
</comment>
<feature type="compositionally biased region" description="Basic residues" evidence="1">
    <location>
        <begin position="44"/>
        <end position="56"/>
    </location>
</feature>
<proteinExistence type="predicted"/>
<protein>
    <submittedName>
        <fullName evidence="2">Uncharacterized protein</fullName>
    </submittedName>
</protein>
<dbReference type="Proteomes" id="UP001341840">
    <property type="component" value="Unassembled WGS sequence"/>
</dbReference>
<dbReference type="EMBL" id="JASCZI010000001">
    <property type="protein sequence ID" value="MED6105883.1"/>
    <property type="molecule type" value="Genomic_DNA"/>
</dbReference>
<evidence type="ECO:0000313" key="3">
    <source>
        <dbReference type="Proteomes" id="UP001341840"/>
    </source>
</evidence>
<sequence length="126" mass="13351">MDTDISQSAPQVENEGLNNTLDATLQDKGLVADPSLSNSTVSTKRFRAKQPIRRRASGIAIPSSQQAKASQPKSMEPAPQSPQQASPQQAPKSPVAGPSHETLAAAGPGAQRIWQFMPTHGLNKKT</sequence>
<evidence type="ECO:0000313" key="2">
    <source>
        <dbReference type="EMBL" id="MED6105883.1"/>
    </source>
</evidence>
<gene>
    <name evidence="2" type="ORF">PIB30_000011</name>
</gene>